<evidence type="ECO:0000313" key="9">
    <source>
        <dbReference type="Proteomes" id="UP000799291"/>
    </source>
</evidence>
<name>A0A6G1ITD0_9PLEO</name>
<reference evidence="8" key="1">
    <citation type="journal article" date="2020" name="Stud. Mycol.">
        <title>101 Dothideomycetes genomes: a test case for predicting lifestyles and emergence of pathogens.</title>
        <authorList>
            <person name="Haridas S."/>
            <person name="Albert R."/>
            <person name="Binder M."/>
            <person name="Bloem J."/>
            <person name="Labutti K."/>
            <person name="Salamov A."/>
            <person name="Andreopoulos B."/>
            <person name="Baker S."/>
            <person name="Barry K."/>
            <person name="Bills G."/>
            <person name="Bluhm B."/>
            <person name="Cannon C."/>
            <person name="Castanera R."/>
            <person name="Culley D."/>
            <person name="Daum C."/>
            <person name="Ezra D."/>
            <person name="Gonzalez J."/>
            <person name="Henrissat B."/>
            <person name="Kuo A."/>
            <person name="Liang C."/>
            <person name="Lipzen A."/>
            <person name="Lutzoni F."/>
            <person name="Magnuson J."/>
            <person name="Mondo S."/>
            <person name="Nolan M."/>
            <person name="Ohm R."/>
            <person name="Pangilinan J."/>
            <person name="Park H.-J."/>
            <person name="Ramirez L."/>
            <person name="Alfaro M."/>
            <person name="Sun H."/>
            <person name="Tritt A."/>
            <person name="Yoshinaga Y."/>
            <person name="Zwiers L.-H."/>
            <person name="Turgeon B."/>
            <person name="Goodwin S."/>
            <person name="Spatafora J."/>
            <person name="Crous P."/>
            <person name="Grigoriev I."/>
        </authorList>
    </citation>
    <scope>NUCLEOTIDE SEQUENCE</scope>
    <source>
        <strain evidence="8">CBS 122367</strain>
    </source>
</reference>
<dbReference type="GO" id="GO:0071467">
    <property type="term" value="P:cellular response to pH"/>
    <property type="evidence" value="ECO:0007669"/>
    <property type="project" value="TreeGrafter"/>
</dbReference>
<comment type="subcellular location">
    <subcellularLocation>
        <location evidence="1">Membrane</location>
        <topology evidence="1">Multi-pass membrane protein</topology>
    </subcellularLocation>
</comment>
<dbReference type="GO" id="GO:0005886">
    <property type="term" value="C:plasma membrane"/>
    <property type="evidence" value="ECO:0007669"/>
    <property type="project" value="TreeGrafter"/>
</dbReference>
<evidence type="ECO:0000256" key="2">
    <source>
        <dbReference type="ARBA" id="ARBA00022692"/>
    </source>
</evidence>
<feature type="transmembrane region" description="Helical" evidence="7">
    <location>
        <begin position="300"/>
        <end position="322"/>
    </location>
</feature>
<protein>
    <submittedName>
        <fullName evidence="8">PalH-domain-containing protein</fullName>
    </submittedName>
</protein>
<accession>A0A6G1ITD0</accession>
<sequence length="776" mass="85407">MDDPGPWWKRAQSTNNEAFSHCTPFTLPSLGVIQLSADHYITLEADAVFTPACPTTEQSQVNGNLENEGGVWSFADMRDPFHASITPQAYATGAATVIAWMLVIMLLITPRTFFVGGTSGGSGLLGRRGMISGATGRGSIIGVGTRPWLQKVAALTVAISLTLATADTFKIAQRQYASGYMDAVQLRDEVVAGMEIKVSRVISDVFLWLAQVQTLIRLFPRHQEKVVIKWVGFALILLDITFTSLNSFGAYNDKRNPRHFETAIPALSYLFQLSLSMLYAAWVMYYTITKRRVAFYHHLMPNISLVALLSVVAILTPVVFFITDISNYTIAGWGDYFRWVGAAAASVIVWEWVERIEALEREERKDGILGREIYDGDEMLDATPSRELNWPRHSYMPDDMKKPGDGEGGGAHTSAHMSRFNNIAHRMHRKKQPERTESHKKRTIHVPAPPAAIRRSESGQRSIRDGRPYVPLQSPPPAIASPVSRTDTTSADSTVYAVFHHTITDTPPIPGPAAPTEERGGTVIAPEAEAQATFQSRPPSADPEKGIVVTGDPNTSGTQGRWNWQAIASVNPFRRKGRAPPPEVQRGRVIEPLVVEDVPVPVNIPQRNYTGLALKDRLGTLAAQQGERFRSKKSTGQQVDTNLPVTIIPAQPRGRTWSPEILKQSQQEEEVTNVAGIQVTQTSPRPVPTSVSDDRHRSASSEESTLPSASNRTSHIRFTPETFQRPSARQQPEDDSSPAPTSSSRPGPTVTSHDGELAPHPDVSIISQQTPTNHDR</sequence>
<dbReference type="OrthoDB" id="5393256at2759"/>
<feature type="compositionally biased region" description="Polar residues" evidence="6">
    <location>
        <begin position="701"/>
        <end position="713"/>
    </location>
</feature>
<dbReference type="PANTHER" id="PTHR35779:SF1">
    <property type="entry name" value="PH-RESPONSE REGULATOR PROTEIN PALH_RIM21"/>
    <property type="match status" value="1"/>
</dbReference>
<evidence type="ECO:0000256" key="1">
    <source>
        <dbReference type="ARBA" id="ARBA00004141"/>
    </source>
</evidence>
<evidence type="ECO:0000256" key="6">
    <source>
        <dbReference type="SAM" id="MobiDB-lite"/>
    </source>
</evidence>
<keyword evidence="9" id="KW-1185">Reference proteome</keyword>
<feature type="compositionally biased region" description="Polar residues" evidence="6">
    <location>
        <begin position="738"/>
        <end position="752"/>
    </location>
</feature>
<dbReference type="EMBL" id="MU005591">
    <property type="protein sequence ID" value="KAF2681504.1"/>
    <property type="molecule type" value="Genomic_DNA"/>
</dbReference>
<keyword evidence="4 7" id="KW-0472">Membrane</keyword>
<feature type="transmembrane region" description="Helical" evidence="7">
    <location>
        <begin position="227"/>
        <end position="249"/>
    </location>
</feature>
<evidence type="ECO:0000256" key="7">
    <source>
        <dbReference type="SAM" id="Phobius"/>
    </source>
</evidence>
<proteinExistence type="inferred from homology"/>
<feature type="transmembrane region" description="Helical" evidence="7">
    <location>
        <begin position="89"/>
        <end position="108"/>
    </location>
</feature>
<feature type="compositionally biased region" description="Polar residues" evidence="6">
    <location>
        <begin position="721"/>
        <end position="730"/>
    </location>
</feature>
<dbReference type="InterPro" id="IPR014844">
    <property type="entry name" value="PalH"/>
</dbReference>
<evidence type="ECO:0000256" key="3">
    <source>
        <dbReference type="ARBA" id="ARBA00022989"/>
    </source>
</evidence>
<feature type="transmembrane region" description="Helical" evidence="7">
    <location>
        <begin position="269"/>
        <end position="288"/>
    </location>
</feature>
<gene>
    <name evidence="8" type="ORF">K458DRAFT_343689</name>
</gene>
<keyword evidence="3 7" id="KW-1133">Transmembrane helix</keyword>
<keyword evidence="2 7" id="KW-0812">Transmembrane</keyword>
<dbReference type="AlphaFoldDB" id="A0A6G1ITD0"/>
<organism evidence="8 9">
    <name type="scientific">Lentithecium fluviatile CBS 122367</name>
    <dbReference type="NCBI Taxonomy" id="1168545"/>
    <lineage>
        <taxon>Eukaryota</taxon>
        <taxon>Fungi</taxon>
        <taxon>Dikarya</taxon>
        <taxon>Ascomycota</taxon>
        <taxon>Pezizomycotina</taxon>
        <taxon>Dothideomycetes</taxon>
        <taxon>Pleosporomycetidae</taxon>
        <taxon>Pleosporales</taxon>
        <taxon>Massarineae</taxon>
        <taxon>Lentitheciaceae</taxon>
        <taxon>Lentithecium</taxon>
    </lineage>
</organism>
<evidence type="ECO:0000256" key="4">
    <source>
        <dbReference type="ARBA" id="ARBA00023136"/>
    </source>
</evidence>
<dbReference type="Pfam" id="PF08733">
    <property type="entry name" value="PalH"/>
    <property type="match status" value="1"/>
</dbReference>
<feature type="region of interest" description="Disordered" evidence="6">
    <location>
        <begin position="664"/>
        <end position="776"/>
    </location>
</feature>
<dbReference type="PANTHER" id="PTHR35779">
    <property type="entry name" value="PH-RESPONSE REGULATOR PROTEIN PALH/RIM21"/>
    <property type="match status" value="1"/>
</dbReference>
<feature type="region of interest" description="Disordered" evidence="6">
    <location>
        <begin position="451"/>
        <end position="489"/>
    </location>
</feature>
<feature type="compositionally biased region" description="Basic and acidic residues" evidence="6">
    <location>
        <begin position="454"/>
        <end position="467"/>
    </location>
</feature>
<dbReference type="Proteomes" id="UP000799291">
    <property type="component" value="Unassembled WGS sequence"/>
</dbReference>
<evidence type="ECO:0000256" key="5">
    <source>
        <dbReference type="ARBA" id="ARBA00038109"/>
    </source>
</evidence>
<comment type="similarity">
    <text evidence="5">Belongs to the palH/RIM21 family.</text>
</comment>
<evidence type="ECO:0000313" key="8">
    <source>
        <dbReference type="EMBL" id="KAF2681504.1"/>
    </source>
</evidence>
<feature type="compositionally biased region" description="Polar residues" evidence="6">
    <location>
        <begin position="765"/>
        <end position="776"/>
    </location>
</feature>